<organism evidence="1 2">
    <name type="scientific">Artomyces pyxidatus</name>
    <dbReference type="NCBI Taxonomy" id="48021"/>
    <lineage>
        <taxon>Eukaryota</taxon>
        <taxon>Fungi</taxon>
        <taxon>Dikarya</taxon>
        <taxon>Basidiomycota</taxon>
        <taxon>Agaricomycotina</taxon>
        <taxon>Agaricomycetes</taxon>
        <taxon>Russulales</taxon>
        <taxon>Auriscalpiaceae</taxon>
        <taxon>Artomyces</taxon>
    </lineage>
</organism>
<reference evidence="1" key="1">
    <citation type="submission" date="2021-03" db="EMBL/GenBank/DDBJ databases">
        <authorList>
            <consortium name="DOE Joint Genome Institute"/>
            <person name="Ahrendt S."/>
            <person name="Looney B.P."/>
            <person name="Miyauchi S."/>
            <person name="Morin E."/>
            <person name="Drula E."/>
            <person name="Courty P.E."/>
            <person name="Chicoki N."/>
            <person name="Fauchery L."/>
            <person name="Kohler A."/>
            <person name="Kuo A."/>
            <person name="Labutti K."/>
            <person name="Pangilinan J."/>
            <person name="Lipzen A."/>
            <person name="Riley R."/>
            <person name="Andreopoulos W."/>
            <person name="He G."/>
            <person name="Johnson J."/>
            <person name="Barry K.W."/>
            <person name="Grigoriev I.V."/>
            <person name="Nagy L."/>
            <person name="Hibbett D."/>
            <person name="Henrissat B."/>
            <person name="Matheny P.B."/>
            <person name="Labbe J."/>
            <person name="Martin F."/>
        </authorList>
    </citation>
    <scope>NUCLEOTIDE SEQUENCE</scope>
    <source>
        <strain evidence="1">HHB10654</strain>
    </source>
</reference>
<sequence>MADLWIIVDIFVKHLFDPANRVPKWKLILSSTIILFSAWITVFHRGAGEDVVCSGMPIVAQLCWTFGSLIKMIPGSTSRSSHGLALSFGAEFDGLNDLLDSTDSHTIGLNRNLVDARMSVQDLIITIQSGSIHSQEALVDQLTAFSKEAKLVSRGLQRFIIRVHGAADRILSANEHTLNLVEASRKSSSLALWLCTATGDKLAISSCHQLRHAKEAFRAGIQTFETSTRTLLHLAAELDAGFNRLDDRLDIIRDIVARAANLHMAEKDELLSDIWTRLGGHRKAVAELRTRAKTLNYAILYHRVAHRYVEGAHKELVAMDAQLEDLRLFSIEALTHFGISQMEVVADTIRRGTTLLYKHAVRIWCL</sequence>
<comment type="caution">
    <text evidence="1">The sequence shown here is derived from an EMBL/GenBank/DDBJ whole genome shotgun (WGS) entry which is preliminary data.</text>
</comment>
<name>A0ACB8SHI7_9AGAM</name>
<proteinExistence type="predicted"/>
<evidence type="ECO:0000313" key="1">
    <source>
        <dbReference type="EMBL" id="KAI0055844.1"/>
    </source>
</evidence>
<reference evidence="1" key="2">
    <citation type="journal article" date="2022" name="New Phytol.">
        <title>Evolutionary transition to the ectomycorrhizal habit in the genomes of a hyperdiverse lineage of mushroom-forming fungi.</title>
        <authorList>
            <person name="Looney B."/>
            <person name="Miyauchi S."/>
            <person name="Morin E."/>
            <person name="Drula E."/>
            <person name="Courty P.E."/>
            <person name="Kohler A."/>
            <person name="Kuo A."/>
            <person name="LaButti K."/>
            <person name="Pangilinan J."/>
            <person name="Lipzen A."/>
            <person name="Riley R."/>
            <person name="Andreopoulos W."/>
            <person name="He G."/>
            <person name="Johnson J."/>
            <person name="Nolan M."/>
            <person name="Tritt A."/>
            <person name="Barry K.W."/>
            <person name="Grigoriev I.V."/>
            <person name="Nagy L.G."/>
            <person name="Hibbett D."/>
            <person name="Henrissat B."/>
            <person name="Matheny P.B."/>
            <person name="Labbe J."/>
            <person name="Martin F.M."/>
        </authorList>
    </citation>
    <scope>NUCLEOTIDE SEQUENCE</scope>
    <source>
        <strain evidence="1">HHB10654</strain>
    </source>
</reference>
<keyword evidence="2" id="KW-1185">Reference proteome</keyword>
<accession>A0ACB8SHI7</accession>
<dbReference type="EMBL" id="MU277277">
    <property type="protein sequence ID" value="KAI0055844.1"/>
    <property type="molecule type" value="Genomic_DNA"/>
</dbReference>
<evidence type="ECO:0000313" key="2">
    <source>
        <dbReference type="Proteomes" id="UP000814140"/>
    </source>
</evidence>
<dbReference type="Proteomes" id="UP000814140">
    <property type="component" value="Unassembled WGS sequence"/>
</dbReference>
<gene>
    <name evidence="1" type="ORF">BV25DRAFT_1921467</name>
</gene>
<protein>
    <submittedName>
        <fullName evidence="1">Uncharacterized protein</fullName>
    </submittedName>
</protein>